<protein>
    <recommendedName>
        <fullName evidence="4">Treslin</fullName>
    </recommendedName>
</protein>
<dbReference type="GO" id="GO:0003682">
    <property type="term" value="F:chromatin binding"/>
    <property type="evidence" value="ECO:0007669"/>
    <property type="project" value="TreeGrafter"/>
</dbReference>
<dbReference type="GO" id="GO:0006260">
    <property type="term" value="P:DNA replication"/>
    <property type="evidence" value="ECO:0007669"/>
    <property type="project" value="InterPro"/>
</dbReference>
<proteinExistence type="predicted"/>
<dbReference type="GO" id="GO:0010212">
    <property type="term" value="P:response to ionizing radiation"/>
    <property type="evidence" value="ECO:0007669"/>
    <property type="project" value="InterPro"/>
</dbReference>
<dbReference type="GO" id="GO:0005634">
    <property type="term" value="C:nucleus"/>
    <property type="evidence" value="ECO:0007669"/>
    <property type="project" value="InterPro"/>
</dbReference>
<organism evidence="2 3">
    <name type="scientific">Senna tora</name>
    <dbReference type="NCBI Taxonomy" id="362788"/>
    <lineage>
        <taxon>Eukaryota</taxon>
        <taxon>Viridiplantae</taxon>
        <taxon>Streptophyta</taxon>
        <taxon>Embryophyta</taxon>
        <taxon>Tracheophyta</taxon>
        <taxon>Spermatophyta</taxon>
        <taxon>Magnoliopsida</taxon>
        <taxon>eudicotyledons</taxon>
        <taxon>Gunneridae</taxon>
        <taxon>Pentapetalae</taxon>
        <taxon>rosids</taxon>
        <taxon>fabids</taxon>
        <taxon>Fabales</taxon>
        <taxon>Fabaceae</taxon>
        <taxon>Caesalpinioideae</taxon>
        <taxon>Cassia clade</taxon>
        <taxon>Senna</taxon>
    </lineage>
</organism>
<name>A0A834W7F1_9FABA</name>
<dbReference type="GO" id="GO:0030174">
    <property type="term" value="P:regulation of DNA-templated DNA replication initiation"/>
    <property type="evidence" value="ECO:0007669"/>
    <property type="project" value="TreeGrafter"/>
</dbReference>
<accession>A0A834W7F1</accession>
<dbReference type="OrthoDB" id="1913152at2759"/>
<gene>
    <name evidence="2" type="ORF">G2W53_033951</name>
</gene>
<feature type="compositionally biased region" description="Basic and acidic residues" evidence="1">
    <location>
        <begin position="1082"/>
        <end position="1105"/>
    </location>
</feature>
<keyword evidence="3" id="KW-1185">Reference proteome</keyword>
<dbReference type="PANTHER" id="PTHR21556">
    <property type="entry name" value="TRESLIN"/>
    <property type="match status" value="1"/>
</dbReference>
<evidence type="ECO:0008006" key="4">
    <source>
        <dbReference type="Google" id="ProtNLM"/>
    </source>
</evidence>
<dbReference type="InterPro" id="IPR026153">
    <property type="entry name" value="Treslin"/>
</dbReference>
<feature type="region of interest" description="Disordered" evidence="1">
    <location>
        <begin position="1152"/>
        <end position="1191"/>
    </location>
</feature>
<sequence>MLQLADRSIAYPRVVIEDVLVQVDKFIFPTDFIILDYEEDREVPIILGRPFLATGRTIIDVQKGELKMRVQEEEVTFNVFKAMKLPGEPEECFRVNAIESSINSAVREVMIKTHPVDPLEAAIMSMLEHDEDDICDYVKMLESSPSPLAPAPSPSPITSSPSTCLHFNASTATVPISKTLISLYISATIASRNSANLLSPSSSMDADPIDPITGYAQTRRVVLLIDLNPLLHLHNPSPYINSLLAFAKTLLSFPPLSSSLFSFKLFFSSLSPLLSSSKLHRFIPNPSLSLSFNHPTSTLESLHQTLNSLPQFHNPLDPPPPPPRASHLAASTQQLVHDYAWDPVISDPLPDTLVHCNSVVRSNLVVLCSPICKSLKCLSEFFGVDTVDESLENVDSFCEKLSGFFNSVSGAFDSRDIHLSWVDFRCESECSEHKIEDDEVRQIYRLFESGIKTLGWGLCRVDSIILGSALFPFGLIYPKIGISRSFLDRSYNSRKLQVQLCLQIFDVNKNPIEYNCCDLELIDLKYLSKHEDVLFNPEFLNSQTGGCDEKETFWKQFGHGISKFQIRKVYRWDAFAKLRDCISNSILVREGFGESKKNKKESSNEFFADRVLEILATEFGHFWQRKSVPTWQILLSFLYKEGCWALVSLSNDSGVSLMGVLRPFTVSSALLSVVGNSDMACDYGEANNSQLMKTMDAEICKPSKNFRKLNTFLGSQAKKNASVIEGHQKKEMVDLSAIKNFTWNTFCNAAYEHHLEIDLYEIYSAKKHNESKKFKFLKCWMKQMKRPGFSDQSSLEKSKLDPIVPEENNNRLIESPQAGENPISSSGSAEEIGMTEASRIQDEAVLEFRSETSEAFFNSLSNKIHQGIESEVVDIGTLAERLVNSSIYWLYQKFDKEANSENILPAKCHDAYRSLVAAELTKLLLREPKELAAKHKSRNPGPSTLTTKHIVREYELQILFRMEILKSEVGSRVEESSKQKFVKQVCLLLENIQCHMEGGFFGDWNLDNYVAKIIKSRFSHTLGDVVHKIYNKMDLLLFADEDEGSNQLPNSEDSNKSWMEKADKEEMDENDMSNEPVSEENDTGRLQRNNQEDHDKRLMEAKERRERSRRFMSFTSWMPDLQRVWAPKQKAMKLPKRKERRRASCDRVCETPLSGHKRSCPWENNNTDDDTNRANGSQICGSVSKALFQDD</sequence>
<dbReference type="Gene3D" id="2.40.70.10">
    <property type="entry name" value="Acid Proteases"/>
    <property type="match status" value="1"/>
</dbReference>
<dbReference type="AlphaFoldDB" id="A0A834W7F1"/>
<reference evidence="2" key="1">
    <citation type="submission" date="2020-09" db="EMBL/GenBank/DDBJ databases">
        <title>Genome-Enabled Discovery of Anthraquinone Biosynthesis in Senna tora.</title>
        <authorList>
            <person name="Kang S.-H."/>
            <person name="Pandey R.P."/>
            <person name="Lee C.-M."/>
            <person name="Sim J.-S."/>
            <person name="Jeong J.-T."/>
            <person name="Choi B.-S."/>
            <person name="Jung M."/>
            <person name="Ginzburg D."/>
            <person name="Zhao K."/>
            <person name="Won S.Y."/>
            <person name="Oh T.-J."/>
            <person name="Yu Y."/>
            <person name="Kim N.-H."/>
            <person name="Lee O.R."/>
            <person name="Lee T.-H."/>
            <person name="Bashyal P."/>
            <person name="Kim T.-S."/>
            <person name="Lee W.-H."/>
            <person name="Kawkins C."/>
            <person name="Kim C.-K."/>
            <person name="Kim J.S."/>
            <person name="Ahn B.O."/>
            <person name="Rhee S.Y."/>
            <person name="Sohng J.K."/>
        </authorList>
    </citation>
    <scope>NUCLEOTIDE SEQUENCE</scope>
    <source>
        <tissue evidence="2">Leaf</tissue>
    </source>
</reference>
<comment type="caution">
    <text evidence="2">The sequence shown here is derived from an EMBL/GenBank/DDBJ whole genome shotgun (WGS) entry which is preliminary data.</text>
</comment>
<dbReference type="InterPro" id="IPR021109">
    <property type="entry name" value="Peptidase_aspartic_dom_sf"/>
</dbReference>
<evidence type="ECO:0000313" key="3">
    <source>
        <dbReference type="Proteomes" id="UP000634136"/>
    </source>
</evidence>
<feature type="region of interest" description="Disordered" evidence="1">
    <location>
        <begin position="1062"/>
        <end position="1105"/>
    </location>
</feature>
<dbReference type="GO" id="GO:0007095">
    <property type="term" value="P:mitotic G2 DNA damage checkpoint signaling"/>
    <property type="evidence" value="ECO:0007669"/>
    <property type="project" value="TreeGrafter"/>
</dbReference>
<feature type="compositionally biased region" description="Acidic residues" evidence="1">
    <location>
        <begin position="1065"/>
        <end position="1081"/>
    </location>
</feature>
<evidence type="ECO:0000313" key="2">
    <source>
        <dbReference type="EMBL" id="KAF7812975.1"/>
    </source>
</evidence>
<evidence type="ECO:0000256" key="1">
    <source>
        <dbReference type="SAM" id="MobiDB-lite"/>
    </source>
</evidence>
<dbReference type="GO" id="GO:0033314">
    <property type="term" value="P:mitotic DNA replication checkpoint signaling"/>
    <property type="evidence" value="ECO:0007669"/>
    <property type="project" value="InterPro"/>
</dbReference>
<dbReference type="Proteomes" id="UP000634136">
    <property type="component" value="Unassembled WGS sequence"/>
</dbReference>
<dbReference type="PANTHER" id="PTHR21556:SF2">
    <property type="entry name" value="TRESLIN"/>
    <property type="match status" value="1"/>
</dbReference>
<dbReference type="EMBL" id="JAAIUW010000010">
    <property type="protein sequence ID" value="KAF7812975.1"/>
    <property type="molecule type" value="Genomic_DNA"/>
</dbReference>
<feature type="region of interest" description="Disordered" evidence="1">
    <location>
        <begin position="788"/>
        <end position="834"/>
    </location>
</feature>